<dbReference type="STRING" id="4572.M7ZRU6"/>
<dbReference type="InterPro" id="IPR012340">
    <property type="entry name" value="NA-bd_OB-fold"/>
</dbReference>
<dbReference type="GO" id="GO:0003676">
    <property type="term" value="F:nucleic acid binding"/>
    <property type="evidence" value="ECO:0007669"/>
    <property type="project" value="InterPro"/>
</dbReference>
<reference evidence="2" key="1">
    <citation type="journal article" date="2013" name="Nature">
        <title>Draft genome of the wheat A-genome progenitor Triticum urartu.</title>
        <authorList>
            <person name="Ling H.Q."/>
            <person name="Zhao S."/>
            <person name="Liu D."/>
            <person name="Wang J."/>
            <person name="Sun H."/>
            <person name="Zhang C."/>
            <person name="Fan H."/>
            <person name="Li D."/>
            <person name="Dong L."/>
            <person name="Tao Y."/>
            <person name="Gao C."/>
            <person name="Wu H."/>
            <person name="Li Y."/>
            <person name="Cui Y."/>
            <person name="Guo X."/>
            <person name="Zheng S."/>
            <person name="Wang B."/>
            <person name="Yu K."/>
            <person name="Liang Q."/>
            <person name="Yang W."/>
            <person name="Lou X."/>
            <person name="Chen J."/>
            <person name="Feng M."/>
            <person name="Jian J."/>
            <person name="Zhang X."/>
            <person name="Luo G."/>
            <person name="Jiang Y."/>
            <person name="Liu J."/>
            <person name="Wang Z."/>
            <person name="Sha Y."/>
            <person name="Zhang B."/>
            <person name="Wu H."/>
            <person name="Tang D."/>
            <person name="Shen Q."/>
            <person name="Xue P."/>
            <person name="Zou S."/>
            <person name="Wang X."/>
            <person name="Liu X."/>
            <person name="Wang F."/>
            <person name="Yang Y."/>
            <person name="An X."/>
            <person name="Dong Z."/>
            <person name="Zhang K."/>
            <person name="Zhang X."/>
            <person name="Luo M.C."/>
            <person name="Dvorak J."/>
            <person name="Tong Y."/>
            <person name="Wang J."/>
            <person name="Yang H."/>
            <person name="Li Z."/>
            <person name="Wang D."/>
            <person name="Zhang A."/>
            <person name="Wang J."/>
        </authorList>
    </citation>
    <scope>NUCLEOTIDE SEQUENCE</scope>
</reference>
<gene>
    <name evidence="2" type="ORF">TRIUR3_33463</name>
</gene>
<dbReference type="eggNOG" id="KOG0554">
    <property type="taxonomic scope" value="Eukaryota"/>
</dbReference>
<protein>
    <submittedName>
        <fullName evidence="2">Asparaginyl-tRNA synthetase, chloroplastic/mitochondrial</fullName>
    </submittedName>
</protein>
<dbReference type="GO" id="GO:0004812">
    <property type="term" value="F:aminoacyl-tRNA ligase activity"/>
    <property type="evidence" value="ECO:0007669"/>
    <property type="project" value="UniProtKB-KW"/>
</dbReference>
<keyword evidence="2" id="KW-0436">Ligase</keyword>
<dbReference type="AlphaFoldDB" id="M7ZRU6"/>
<name>M7ZRU6_TRIUA</name>
<evidence type="ECO:0000259" key="1">
    <source>
        <dbReference type="Pfam" id="PF01336"/>
    </source>
</evidence>
<dbReference type="EMBL" id="KD174736">
    <property type="protein sequence ID" value="EMS55065.1"/>
    <property type="molecule type" value="Genomic_DNA"/>
</dbReference>
<proteinExistence type="predicted"/>
<dbReference type="SUPFAM" id="SSF50249">
    <property type="entry name" value="Nucleic acid-binding proteins"/>
    <property type="match status" value="1"/>
</dbReference>
<organism evidence="2">
    <name type="scientific">Triticum urartu</name>
    <name type="common">Red wild einkorn</name>
    <name type="synonym">Crithodium urartu</name>
    <dbReference type="NCBI Taxonomy" id="4572"/>
    <lineage>
        <taxon>Eukaryota</taxon>
        <taxon>Viridiplantae</taxon>
        <taxon>Streptophyta</taxon>
        <taxon>Embryophyta</taxon>
        <taxon>Tracheophyta</taxon>
        <taxon>Spermatophyta</taxon>
        <taxon>Magnoliopsida</taxon>
        <taxon>Liliopsida</taxon>
        <taxon>Poales</taxon>
        <taxon>Poaceae</taxon>
        <taxon>BOP clade</taxon>
        <taxon>Pooideae</taxon>
        <taxon>Triticodae</taxon>
        <taxon>Triticeae</taxon>
        <taxon>Triticinae</taxon>
        <taxon>Triticum</taxon>
    </lineage>
</organism>
<dbReference type="Gene3D" id="2.40.50.140">
    <property type="entry name" value="Nucleic acid-binding proteins"/>
    <property type="match status" value="1"/>
</dbReference>
<feature type="domain" description="OB" evidence="1">
    <location>
        <begin position="10"/>
        <end position="66"/>
    </location>
</feature>
<dbReference type="InterPro" id="IPR004365">
    <property type="entry name" value="NA-bd_OB_tRNA"/>
</dbReference>
<evidence type="ECO:0000313" key="2">
    <source>
        <dbReference type="EMBL" id="EMS55065.1"/>
    </source>
</evidence>
<dbReference type="Pfam" id="PF01336">
    <property type="entry name" value="tRNA_anti-codon"/>
    <property type="match status" value="1"/>
</dbReference>
<keyword evidence="2" id="KW-0030">Aminoacyl-tRNA synthetase</keyword>
<sequence>MEYYYFSSRVNDGSCLSNMQCVLTPETEGYDQIDSINTGASVLVDGVVASSQGGKQKVELKVSKIIVCMPPKFWPKFCISA</sequence>
<accession>M7ZRU6</accession>
<dbReference type="CDD" id="cd04318">
    <property type="entry name" value="EcAsnRS_like_N"/>
    <property type="match status" value="1"/>
</dbReference>